<dbReference type="Pfam" id="PF13857">
    <property type="entry name" value="Ank_5"/>
    <property type="match status" value="1"/>
</dbReference>
<evidence type="ECO:0000313" key="5">
    <source>
        <dbReference type="EMBL" id="CEM26554.1"/>
    </source>
</evidence>
<feature type="repeat" description="ANK" evidence="3">
    <location>
        <begin position="564"/>
        <end position="604"/>
    </location>
</feature>
<keyword evidence="2 3" id="KW-0040">ANK repeat</keyword>
<dbReference type="PROSITE" id="PS50297">
    <property type="entry name" value="ANK_REP_REGION"/>
    <property type="match status" value="7"/>
</dbReference>
<dbReference type="PhylomeDB" id="A0A0G4GBP4"/>
<feature type="repeat" description="ANK" evidence="3">
    <location>
        <begin position="217"/>
        <end position="249"/>
    </location>
</feature>
<evidence type="ECO:0000256" key="4">
    <source>
        <dbReference type="SAM" id="MobiDB-lite"/>
    </source>
</evidence>
<feature type="repeat" description="ANK" evidence="3">
    <location>
        <begin position="250"/>
        <end position="272"/>
    </location>
</feature>
<feature type="repeat" description="ANK" evidence="3">
    <location>
        <begin position="321"/>
        <end position="353"/>
    </location>
</feature>
<dbReference type="InterPro" id="IPR036770">
    <property type="entry name" value="Ankyrin_rpt-contain_sf"/>
</dbReference>
<feature type="compositionally biased region" description="Basic and acidic residues" evidence="4">
    <location>
        <begin position="277"/>
        <end position="302"/>
    </location>
</feature>
<dbReference type="InterPro" id="IPR002110">
    <property type="entry name" value="Ankyrin_rpt"/>
</dbReference>
<proteinExistence type="predicted"/>
<dbReference type="Pfam" id="PF12796">
    <property type="entry name" value="Ank_2"/>
    <property type="match status" value="3"/>
</dbReference>
<organism evidence="5">
    <name type="scientific">Chromera velia CCMP2878</name>
    <dbReference type="NCBI Taxonomy" id="1169474"/>
    <lineage>
        <taxon>Eukaryota</taxon>
        <taxon>Sar</taxon>
        <taxon>Alveolata</taxon>
        <taxon>Colpodellida</taxon>
        <taxon>Chromeraceae</taxon>
        <taxon>Chromera</taxon>
    </lineage>
</organism>
<dbReference type="AlphaFoldDB" id="A0A0G4GBP4"/>
<evidence type="ECO:0000256" key="1">
    <source>
        <dbReference type="ARBA" id="ARBA00022737"/>
    </source>
</evidence>
<dbReference type="PANTHER" id="PTHR24198">
    <property type="entry name" value="ANKYRIN REPEAT AND PROTEIN KINASE DOMAIN-CONTAINING PROTEIN"/>
    <property type="match status" value="1"/>
</dbReference>
<dbReference type="EMBL" id="CDMZ01001065">
    <property type="protein sequence ID" value="CEM26554.1"/>
    <property type="molecule type" value="Genomic_DNA"/>
</dbReference>
<dbReference type="Gene3D" id="1.25.40.20">
    <property type="entry name" value="Ankyrin repeat-containing domain"/>
    <property type="match status" value="4"/>
</dbReference>
<feature type="region of interest" description="Disordered" evidence="4">
    <location>
        <begin position="378"/>
        <end position="406"/>
    </location>
</feature>
<dbReference type="PRINTS" id="PR01415">
    <property type="entry name" value="ANKYRIN"/>
</dbReference>
<feature type="repeat" description="ANK" evidence="3">
    <location>
        <begin position="468"/>
        <end position="500"/>
    </location>
</feature>
<dbReference type="GO" id="GO:0005737">
    <property type="term" value="C:cytoplasm"/>
    <property type="evidence" value="ECO:0007669"/>
    <property type="project" value="TreeGrafter"/>
</dbReference>
<accession>A0A0G4GBP4</accession>
<gene>
    <name evidence="5" type="ORF">Cvel_21177</name>
</gene>
<dbReference type="VEuPathDB" id="CryptoDB:Cvel_21177"/>
<protein>
    <submittedName>
        <fullName evidence="5">Uncharacterized protein</fullName>
    </submittedName>
</protein>
<dbReference type="Pfam" id="PF00023">
    <property type="entry name" value="Ank"/>
    <property type="match status" value="1"/>
</dbReference>
<feature type="repeat" description="ANK" evidence="3">
    <location>
        <begin position="133"/>
        <end position="165"/>
    </location>
</feature>
<dbReference type="SUPFAM" id="SSF48403">
    <property type="entry name" value="Ankyrin repeat"/>
    <property type="match status" value="2"/>
</dbReference>
<feature type="repeat" description="ANK" evidence="3">
    <location>
        <begin position="100"/>
        <end position="132"/>
    </location>
</feature>
<keyword evidence="1" id="KW-0677">Repeat</keyword>
<dbReference type="SMART" id="SM00248">
    <property type="entry name" value="ANK"/>
    <property type="match status" value="10"/>
</dbReference>
<evidence type="ECO:0000256" key="2">
    <source>
        <dbReference type="ARBA" id="ARBA00023043"/>
    </source>
</evidence>
<dbReference type="PROSITE" id="PS50088">
    <property type="entry name" value="ANK_REPEAT"/>
    <property type="match status" value="8"/>
</dbReference>
<reference evidence="5" key="1">
    <citation type="submission" date="2014-11" db="EMBL/GenBank/DDBJ databases">
        <authorList>
            <person name="Otto D Thomas"/>
            <person name="Naeem Raeece"/>
        </authorList>
    </citation>
    <scope>NUCLEOTIDE SEQUENCE</scope>
</reference>
<sequence length="642" mass="68722">MVLSENLARRLAAFEENLWIFEVLAPLVAIFRAIEADVLAIEARDGREKNVLLLLKLGADPRESFRGRQLVHWASEGGLLGIVNRLLEEGNASVLDRTENRETALHFASRGAHVAVARRLISLGSDVKATSTDGETPLHSAAQGGSAEIIRMLLEKGASLTARDERVYLMAEEFSEGENSALHLAAGAGHAEGVEMLLREAKNRLGTSECVSWRNCKSRTALHCAAEKGRAAVIRVLLLWGSDPLCKDRWEFTPLHLAVAKGHVDFVKALVEVREGGQSDEAGEKEQKAAEAEGADGTHVHESSSLSRTRLQVLLDSPDSGGRTALHLAAEERRADIVELLVSSGSSANTVDRRGDTPLHAFFSYFPKPVRRLRTAPIHSESPKGTLPESQTASVGEGCHGESDNVVAGTGWPPCEDEGPGGISERPIASASADAFVVEMNEGQLSPIPELLLFQARVPAGIDARNKVGERALHLACLAGDTSAVEMLLNSGADPGVCDDVSGLTAAAESVREREGEMEHTDTEKLLLENGGRTPLHIAARKGSVGIVRALLYAGAAPDPLDSFHRTPLLLAVTWSDSEESSRGAPTVIQVLLDAGADPQIEDFDGNCALSVAEELQDQGLSTSAADVFRKKGYKVLQPVYH</sequence>
<feature type="repeat" description="ANK" evidence="3">
    <location>
        <begin position="531"/>
        <end position="563"/>
    </location>
</feature>
<feature type="region of interest" description="Disordered" evidence="4">
    <location>
        <begin position="277"/>
        <end position="308"/>
    </location>
</feature>
<dbReference type="PANTHER" id="PTHR24198:SF165">
    <property type="entry name" value="ANKYRIN REPEAT-CONTAINING PROTEIN-RELATED"/>
    <property type="match status" value="1"/>
</dbReference>
<name>A0A0G4GBP4_9ALVE</name>
<evidence type="ECO:0000256" key="3">
    <source>
        <dbReference type="PROSITE-ProRule" id="PRU00023"/>
    </source>
</evidence>